<name>A0AAU9V960_EUPED</name>
<feature type="domain" description="Nose resistant-to-fluoxetine protein N-terminal" evidence="3">
    <location>
        <begin position="44"/>
        <end position="204"/>
    </location>
</feature>
<dbReference type="InterPro" id="IPR006621">
    <property type="entry name" value="Nose-resist-to-fluoxetine_N"/>
</dbReference>
<dbReference type="SMART" id="SM00703">
    <property type="entry name" value="NRF"/>
    <property type="match status" value="1"/>
</dbReference>
<protein>
    <recommendedName>
        <fullName evidence="3">Nose resistant-to-fluoxetine protein N-terminal domain-containing protein</fullName>
    </recommendedName>
</protein>
<evidence type="ECO:0000256" key="2">
    <source>
        <dbReference type="SAM" id="SignalP"/>
    </source>
</evidence>
<feature type="transmembrane region" description="Helical" evidence="1">
    <location>
        <begin position="425"/>
        <end position="445"/>
    </location>
</feature>
<dbReference type="InterPro" id="IPR002656">
    <property type="entry name" value="Acyl_transf_3_dom"/>
</dbReference>
<feature type="transmembrane region" description="Helical" evidence="1">
    <location>
        <begin position="611"/>
        <end position="631"/>
    </location>
</feature>
<proteinExistence type="predicted"/>
<feature type="chain" id="PRO_5043930883" description="Nose resistant-to-fluoxetine protein N-terminal domain-containing protein" evidence="2">
    <location>
        <begin position="21"/>
        <end position="754"/>
    </location>
</feature>
<comment type="caution">
    <text evidence="4">The sequence shown here is derived from an EMBL/GenBank/DDBJ whole genome shotgun (WGS) entry which is preliminary data.</text>
</comment>
<feature type="transmembrane region" description="Helical" evidence="1">
    <location>
        <begin position="501"/>
        <end position="520"/>
    </location>
</feature>
<keyword evidence="1" id="KW-1133">Transmembrane helix</keyword>
<accession>A0AAU9V960</accession>
<dbReference type="PANTHER" id="PTHR11161:SF0">
    <property type="entry name" value="O-ACYLTRANSFERASE LIKE PROTEIN"/>
    <property type="match status" value="1"/>
</dbReference>
<reference evidence="4" key="1">
    <citation type="submission" date="2022-03" db="EMBL/GenBank/DDBJ databases">
        <authorList>
            <person name="Tunstrom K."/>
        </authorList>
    </citation>
    <scope>NUCLEOTIDE SEQUENCE</scope>
</reference>
<evidence type="ECO:0000259" key="3">
    <source>
        <dbReference type="SMART" id="SM00703"/>
    </source>
</evidence>
<feature type="transmembrane region" description="Helical" evidence="1">
    <location>
        <begin position="215"/>
        <end position="234"/>
    </location>
</feature>
<dbReference type="GO" id="GO:0016747">
    <property type="term" value="F:acyltransferase activity, transferring groups other than amino-acyl groups"/>
    <property type="evidence" value="ECO:0007669"/>
    <property type="project" value="InterPro"/>
</dbReference>
<dbReference type="EMBL" id="CAKOGL010000031">
    <property type="protein sequence ID" value="CAH2108551.1"/>
    <property type="molecule type" value="Genomic_DNA"/>
</dbReference>
<sequence>MFFFKSVLVVLGGVLYFTSANLVIDENTHKRVFDKDLYKSVIDRNECLRQVFYLRAFNPFLLAQFLDAGFKFPRGVFALNAVDLGNYNQCLNIKSEIEDMEIEGKYYLLRIPLIQRPPSQTPFNLNDTNKNVVRVKKLFNEVQEFAIRTDVGLQRLDTDSLIELLSINVAVCVPKPCTTQDWITNVLFNVSSIGFNYEEVLVRLPDDKPWVPADYVAIAIFSLLGFITLLSTFYDINHIIIEKRDPKKKNIFLSCFSVYTNTQRLLTFTPNTNALDCLDGIRTISMLWVIVCHTFQMYNFTANVLDSLQWLTSGDAVWITTGHYSVDSFFLIAGILLTYTTVGKMTRGQLIKRLHLFYLNRLLRMFPLLAALVLLEASVFHRITDGPYWEEVAKNVQDCRSFWWTTLLHVQNFVNPSHLCIQHSWYIAIDIQLHIVSPIILYWTLGKTRKAAWIALIAGLLAILTTSTVWNFIQNTRSPSSSLIDISEQNNYLYNYYYLPWTRGAPFFFGMIVGYVIYLYKGKKVHLNMGFVLMSWLISLSMIASAFYLSYETLQLDWDNQIADNLINSYMKLVWSIGLSWIIFACVKGYGGPINWLLTLSVWKLPARLSFAMYLCHYPISFIISGMQLAPVHFSVGARIYEFLSLLILSFLISFFLTVVIDVPFSILIKILLAKGQKLGQRVPQNGATTKAGPIPKNNLEDLEKPNVTTLEKSDSSIQEFEKNFNSDEKNGISDKIEYKIEEIGATLPSRKET</sequence>
<dbReference type="InterPro" id="IPR052728">
    <property type="entry name" value="O2_lipid_transport_reg"/>
</dbReference>
<feature type="transmembrane region" description="Helical" evidence="1">
    <location>
        <begin position="284"/>
        <end position="302"/>
    </location>
</feature>
<dbReference type="Pfam" id="PF01757">
    <property type="entry name" value="Acyl_transf_3"/>
    <property type="match status" value="1"/>
</dbReference>
<dbReference type="PANTHER" id="PTHR11161">
    <property type="entry name" value="O-ACYLTRANSFERASE"/>
    <property type="match status" value="1"/>
</dbReference>
<dbReference type="Proteomes" id="UP001153954">
    <property type="component" value="Unassembled WGS sequence"/>
</dbReference>
<dbReference type="AlphaFoldDB" id="A0AAU9V960"/>
<evidence type="ECO:0000313" key="4">
    <source>
        <dbReference type="EMBL" id="CAH2108551.1"/>
    </source>
</evidence>
<feature type="transmembrane region" description="Helical" evidence="1">
    <location>
        <begin position="322"/>
        <end position="342"/>
    </location>
</feature>
<feature type="transmembrane region" description="Helical" evidence="1">
    <location>
        <begin position="527"/>
        <end position="549"/>
    </location>
</feature>
<keyword evidence="5" id="KW-1185">Reference proteome</keyword>
<evidence type="ECO:0000313" key="5">
    <source>
        <dbReference type="Proteomes" id="UP001153954"/>
    </source>
</evidence>
<gene>
    <name evidence="4" type="ORF">EEDITHA_LOCUS22475</name>
</gene>
<feature type="transmembrane region" description="Helical" evidence="1">
    <location>
        <begin position="452"/>
        <end position="473"/>
    </location>
</feature>
<evidence type="ECO:0000256" key="1">
    <source>
        <dbReference type="SAM" id="Phobius"/>
    </source>
</evidence>
<dbReference type="Pfam" id="PF20146">
    <property type="entry name" value="NRF"/>
    <property type="match status" value="1"/>
</dbReference>
<feature type="signal peptide" evidence="2">
    <location>
        <begin position="1"/>
        <end position="20"/>
    </location>
</feature>
<keyword evidence="2" id="KW-0732">Signal</keyword>
<keyword evidence="1" id="KW-0472">Membrane</keyword>
<organism evidence="4 5">
    <name type="scientific">Euphydryas editha</name>
    <name type="common">Edith's checkerspot</name>
    <dbReference type="NCBI Taxonomy" id="104508"/>
    <lineage>
        <taxon>Eukaryota</taxon>
        <taxon>Metazoa</taxon>
        <taxon>Ecdysozoa</taxon>
        <taxon>Arthropoda</taxon>
        <taxon>Hexapoda</taxon>
        <taxon>Insecta</taxon>
        <taxon>Pterygota</taxon>
        <taxon>Neoptera</taxon>
        <taxon>Endopterygota</taxon>
        <taxon>Lepidoptera</taxon>
        <taxon>Glossata</taxon>
        <taxon>Ditrysia</taxon>
        <taxon>Papilionoidea</taxon>
        <taxon>Nymphalidae</taxon>
        <taxon>Nymphalinae</taxon>
        <taxon>Euphydryas</taxon>
    </lineage>
</organism>
<feature type="transmembrane region" description="Helical" evidence="1">
    <location>
        <begin position="643"/>
        <end position="673"/>
    </location>
</feature>
<keyword evidence="1" id="KW-0812">Transmembrane</keyword>
<feature type="transmembrane region" description="Helical" evidence="1">
    <location>
        <begin position="362"/>
        <end position="380"/>
    </location>
</feature>